<name>A0A841Q1R8_9BACL</name>
<dbReference type="InterPro" id="IPR043138">
    <property type="entry name" value="GGT_lsub"/>
</dbReference>
<evidence type="ECO:0000313" key="12">
    <source>
        <dbReference type="EMBL" id="MBB6449948.1"/>
    </source>
</evidence>
<evidence type="ECO:0000256" key="7">
    <source>
        <dbReference type="ARBA" id="ARBA00023315"/>
    </source>
</evidence>
<evidence type="ECO:0000256" key="3">
    <source>
        <dbReference type="ARBA" id="ARBA00009381"/>
    </source>
</evidence>
<dbReference type="Gene3D" id="3.60.20.40">
    <property type="match status" value="1"/>
</dbReference>
<dbReference type="SUPFAM" id="SSF56235">
    <property type="entry name" value="N-terminal nucleophile aminohydrolases (Ntn hydrolases)"/>
    <property type="match status" value="1"/>
</dbReference>
<comment type="caution">
    <text evidence="12">The sequence shown here is derived from an EMBL/GenBank/DDBJ whole genome shotgun (WGS) entry which is preliminary data.</text>
</comment>
<evidence type="ECO:0000256" key="9">
    <source>
        <dbReference type="PIRSR" id="PIRSR600101-1"/>
    </source>
</evidence>
<protein>
    <recommendedName>
        <fullName evidence="11">Glutathione hydrolase proenzyme</fullName>
        <ecNumber evidence="11">2.3.2.2</ecNumber>
        <ecNumber evidence="11">3.4.19.13</ecNumber>
    </recommendedName>
    <component>
        <recommendedName>
            <fullName evidence="11">Glutathione hydrolase large chain</fullName>
        </recommendedName>
    </component>
    <component>
        <recommendedName>
            <fullName evidence="11">Glutathione hydrolase small chain</fullName>
        </recommendedName>
    </component>
</protein>
<dbReference type="InterPro" id="IPR000101">
    <property type="entry name" value="GGT_peptidase"/>
</dbReference>
<comment type="catalytic activity">
    <reaction evidence="2 11">
        <text>glutathione + H2O = L-cysteinylglycine + L-glutamate</text>
        <dbReference type="Rhea" id="RHEA:28807"/>
        <dbReference type="ChEBI" id="CHEBI:15377"/>
        <dbReference type="ChEBI" id="CHEBI:29985"/>
        <dbReference type="ChEBI" id="CHEBI:57925"/>
        <dbReference type="ChEBI" id="CHEBI:61694"/>
        <dbReference type="EC" id="3.4.19.13"/>
    </reaction>
</comment>
<proteinExistence type="inferred from homology"/>
<dbReference type="Proteomes" id="UP000568839">
    <property type="component" value="Unassembled WGS sequence"/>
</dbReference>
<dbReference type="InterPro" id="IPR029055">
    <property type="entry name" value="Ntn_hydrolases_N"/>
</dbReference>
<dbReference type="PANTHER" id="PTHR43199:SF1">
    <property type="entry name" value="GLUTATHIONE HYDROLASE PROENZYME"/>
    <property type="match status" value="1"/>
</dbReference>
<feature type="active site" description="Nucleophile" evidence="9">
    <location>
        <position position="366"/>
    </location>
</feature>
<evidence type="ECO:0000256" key="6">
    <source>
        <dbReference type="ARBA" id="ARBA00023145"/>
    </source>
</evidence>
<keyword evidence="6 11" id="KW-0865">Zymogen</keyword>
<sequence>MRLNKDSMLVLNLLAIAVVLLSLQNLLHTPTNHDPNYEPREANEIKSPGIGVATDHPAATEVGMEVLRRGGNAVDAAIAISYSLGVVEPFASGIGGGGIMLVHPAEDVDPIIYDYREKAPDQKSKPESGIGVPGFVMGMDEIHEDFGSRSMERLLAPAIHQAENGLQVSSTLHSQLLDANHRIPPNEASLFYPDNRAIEEGKTLKQEELAKTMTAIREEGPDIFYEGEIASQLVRKVDGIEQKDLENYEVEKTEPIKGEFAGFDVYTPPPPAGGTMLIQSLQMAEQLHVDQLEDRPTNFIQMIGEINRETYEDRLETIGDPEFVDMPLDEISSQEYTENLASNISSVGSVNEEPLEDYEGDKDGNTTHFVVVDQDGMIVSVTNTLSSFFGSGIFTNGFFLNNQLDNFSSDSSSPNAYEPGKRPFSYISPTVLSKNGTPLIGIGSAGGRRITSTLTQVLSRHLLFEEPINEAIDENRSYRDLHEEKIYLEGRIPPPLQQQLEENGYSVDNSRSPFYFGSIQSLTIDYNEENVYGGTDPRRNGKWMSR</sequence>
<keyword evidence="7 11" id="KW-0012">Acyltransferase</keyword>
<dbReference type="InterPro" id="IPR043137">
    <property type="entry name" value="GGT_ssub_C"/>
</dbReference>
<dbReference type="AlphaFoldDB" id="A0A841Q1R8"/>
<dbReference type="GO" id="GO:0006751">
    <property type="term" value="P:glutathione catabolic process"/>
    <property type="evidence" value="ECO:0007669"/>
    <property type="project" value="UniProtKB-UniRule"/>
</dbReference>
<dbReference type="NCBIfam" id="TIGR00066">
    <property type="entry name" value="g_glut_trans"/>
    <property type="match status" value="1"/>
</dbReference>
<feature type="binding site" evidence="10">
    <location>
        <position position="116"/>
    </location>
    <ligand>
        <name>L-glutamate</name>
        <dbReference type="ChEBI" id="CHEBI:29985"/>
    </ligand>
</feature>
<gene>
    <name evidence="12" type="ORF">HNR44_001926</name>
</gene>
<dbReference type="GO" id="GO:0103068">
    <property type="term" value="F:leukotriene C4 gamma-glutamyl transferase activity"/>
    <property type="evidence" value="ECO:0007669"/>
    <property type="project" value="UniProtKB-EC"/>
</dbReference>
<dbReference type="PRINTS" id="PR01210">
    <property type="entry name" value="GGTRANSPTASE"/>
</dbReference>
<dbReference type="PANTHER" id="PTHR43199">
    <property type="entry name" value="GLUTATHIONE HYDROLASE"/>
    <property type="match status" value="1"/>
</dbReference>
<evidence type="ECO:0000256" key="2">
    <source>
        <dbReference type="ARBA" id="ARBA00001089"/>
    </source>
</evidence>
<comment type="PTM">
    <text evidence="11">Cleaved by autocatalysis into a large and a small subunit.</text>
</comment>
<evidence type="ECO:0000256" key="4">
    <source>
        <dbReference type="ARBA" id="ARBA00022679"/>
    </source>
</evidence>
<organism evidence="12 13">
    <name type="scientific">Geomicrobium halophilum</name>
    <dbReference type="NCBI Taxonomy" id="549000"/>
    <lineage>
        <taxon>Bacteria</taxon>
        <taxon>Bacillati</taxon>
        <taxon>Bacillota</taxon>
        <taxon>Bacilli</taxon>
        <taxon>Bacillales</taxon>
        <taxon>Geomicrobium</taxon>
    </lineage>
</organism>
<dbReference type="GO" id="GO:0006750">
    <property type="term" value="P:glutathione biosynthetic process"/>
    <property type="evidence" value="ECO:0007669"/>
    <property type="project" value="UniProtKB-KW"/>
</dbReference>
<dbReference type="Gene3D" id="1.10.246.130">
    <property type="match status" value="1"/>
</dbReference>
<comment type="pathway">
    <text evidence="11">Sulfur metabolism; glutathione metabolism.</text>
</comment>
<comment type="catalytic activity">
    <reaction evidence="8 11">
        <text>an N-terminal (5-L-glutamyl)-[peptide] + an alpha-amino acid = 5-L-glutamyl amino acid + an N-terminal L-alpha-aminoacyl-[peptide]</text>
        <dbReference type="Rhea" id="RHEA:23904"/>
        <dbReference type="Rhea" id="RHEA-COMP:9780"/>
        <dbReference type="Rhea" id="RHEA-COMP:9795"/>
        <dbReference type="ChEBI" id="CHEBI:77644"/>
        <dbReference type="ChEBI" id="CHEBI:78597"/>
        <dbReference type="ChEBI" id="CHEBI:78599"/>
        <dbReference type="ChEBI" id="CHEBI:78608"/>
        <dbReference type="EC" id="2.3.2.2"/>
    </reaction>
</comment>
<keyword evidence="5 11" id="KW-0378">Hydrolase</keyword>
<comment type="subunit">
    <text evidence="11">This enzyme consists of two polypeptide chains, which are synthesized in precursor form from a single polypeptide.</text>
</comment>
<evidence type="ECO:0000256" key="11">
    <source>
        <dbReference type="RuleBase" id="RU368036"/>
    </source>
</evidence>
<evidence type="ECO:0000313" key="13">
    <source>
        <dbReference type="Proteomes" id="UP000568839"/>
    </source>
</evidence>
<evidence type="ECO:0000256" key="5">
    <source>
        <dbReference type="ARBA" id="ARBA00022801"/>
    </source>
</evidence>
<dbReference type="UniPathway" id="UPA00204"/>
<dbReference type="RefSeq" id="WP_184403885.1">
    <property type="nucleotide sequence ID" value="NZ_JACHHJ010000002.1"/>
</dbReference>
<comment type="similarity">
    <text evidence="3 11">Belongs to the gamma-glutamyltransferase family.</text>
</comment>
<dbReference type="Pfam" id="PF01019">
    <property type="entry name" value="G_glu_transpept"/>
    <property type="match status" value="1"/>
</dbReference>
<evidence type="ECO:0000256" key="8">
    <source>
        <dbReference type="ARBA" id="ARBA00047417"/>
    </source>
</evidence>
<feature type="binding site" evidence="10">
    <location>
        <position position="447"/>
    </location>
    <ligand>
        <name>L-glutamate</name>
        <dbReference type="ChEBI" id="CHEBI:29985"/>
    </ligand>
</feature>
<evidence type="ECO:0000256" key="1">
    <source>
        <dbReference type="ARBA" id="ARBA00001049"/>
    </source>
</evidence>
<dbReference type="EMBL" id="JACHHJ010000002">
    <property type="protein sequence ID" value="MBB6449948.1"/>
    <property type="molecule type" value="Genomic_DNA"/>
</dbReference>
<dbReference type="EC" id="2.3.2.2" evidence="11"/>
<reference evidence="12 13" key="1">
    <citation type="submission" date="2020-08" db="EMBL/GenBank/DDBJ databases">
        <title>Genomic Encyclopedia of Type Strains, Phase IV (KMG-IV): sequencing the most valuable type-strain genomes for metagenomic binning, comparative biology and taxonomic classification.</title>
        <authorList>
            <person name="Goeker M."/>
        </authorList>
    </citation>
    <scope>NUCLEOTIDE SEQUENCE [LARGE SCALE GENOMIC DNA]</scope>
    <source>
        <strain evidence="12 13">DSM 21769</strain>
    </source>
</reference>
<keyword evidence="13" id="KW-1185">Reference proteome</keyword>
<keyword evidence="4 11" id="KW-0808">Transferase</keyword>
<dbReference type="GO" id="GO:0036374">
    <property type="term" value="F:glutathione hydrolase activity"/>
    <property type="evidence" value="ECO:0007669"/>
    <property type="project" value="UniProtKB-UniRule"/>
</dbReference>
<evidence type="ECO:0000256" key="10">
    <source>
        <dbReference type="PIRSR" id="PIRSR600101-2"/>
    </source>
</evidence>
<dbReference type="InterPro" id="IPR051792">
    <property type="entry name" value="GGT_bact"/>
</dbReference>
<keyword evidence="11" id="KW-0317">Glutathione biosynthesis</keyword>
<dbReference type="EC" id="3.4.19.13" evidence="11"/>
<accession>A0A841Q1R8</accession>
<comment type="catalytic activity">
    <reaction evidence="1 11">
        <text>an S-substituted glutathione + H2O = an S-substituted L-cysteinylglycine + L-glutamate</text>
        <dbReference type="Rhea" id="RHEA:59468"/>
        <dbReference type="ChEBI" id="CHEBI:15377"/>
        <dbReference type="ChEBI" id="CHEBI:29985"/>
        <dbReference type="ChEBI" id="CHEBI:90779"/>
        <dbReference type="ChEBI" id="CHEBI:143103"/>
        <dbReference type="EC" id="3.4.19.13"/>
    </reaction>
</comment>